<feature type="non-terminal residue" evidence="2">
    <location>
        <position position="1"/>
    </location>
</feature>
<dbReference type="SUPFAM" id="SSF54292">
    <property type="entry name" value="2Fe-2S ferredoxin-like"/>
    <property type="match status" value="1"/>
</dbReference>
<dbReference type="Gene3D" id="2.10.240.10">
    <property type="entry name" value="Dihydroorotate dehydrogenase, electron transfer subunit"/>
    <property type="match status" value="1"/>
</dbReference>
<feature type="domain" description="Dihydroorotate dehydrogenase electron transfer subunit iron-sulphur cluster binding" evidence="1">
    <location>
        <begin position="50"/>
        <end position="83"/>
    </location>
</feature>
<evidence type="ECO:0000259" key="1">
    <source>
        <dbReference type="Pfam" id="PF10418"/>
    </source>
</evidence>
<protein>
    <recommendedName>
        <fullName evidence="1">Dihydroorotate dehydrogenase electron transfer subunit iron-sulphur cluster binding domain-containing protein</fullName>
    </recommendedName>
</protein>
<dbReference type="Proteomes" id="UP000050509">
    <property type="component" value="Unassembled WGS sequence"/>
</dbReference>
<comment type="caution">
    <text evidence="2">The sequence shown here is derived from an EMBL/GenBank/DDBJ whole genome shotgun (WGS) entry which is preliminary data.</text>
</comment>
<keyword evidence="3" id="KW-1185">Reference proteome</keyword>
<dbReference type="InterPro" id="IPR037117">
    <property type="entry name" value="Dihydroorotate_DH_ele_sf"/>
</dbReference>
<evidence type="ECO:0000313" key="3">
    <source>
        <dbReference type="Proteomes" id="UP000050509"/>
    </source>
</evidence>
<proteinExistence type="predicted"/>
<gene>
    <name evidence="2" type="ORF">SE17_34070</name>
</gene>
<dbReference type="InterPro" id="IPR006058">
    <property type="entry name" value="2Fe2S_fd_BS"/>
</dbReference>
<dbReference type="InterPro" id="IPR019480">
    <property type="entry name" value="Dihydroorotate_DH_Fe-S-bd"/>
</dbReference>
<dbReference type="Pfam" id="PF10418">
    <property type="entry name" value="DHODB_Fe-S_bind"/>
    <property type="match status" value="1"/>
</dbReference>
<dbReference type="GO" id="GO:0051537">
    <property type="term" value="F:2 iron, 2 sulfur cluster binding"/>
    <property type="evidence" value="ECO:0007669"/>
    <property type="project" value="InterPro"/>
</dbReference>
<dbReference type="AlphaFoldDB" id="A0A0P9EY80"/>
<organism evidence="2 3">
    <name type="scientific">Kouleothrix aurantiaca</name>
    <dbReference type="NCBI Taxonomy" id="186479"/>
    <lineage>
        <taxon>Bacteria</taxon>
        <taxon>Bacillati</taxon>
        <taxon>Chloroflexota</taxon>
        <taxon>Chloroflexia</taxon>
        <taxon>Chloroflexales</taxon>
        <taxon>Roseiflexineae</taxon>
        <taxon>Roseiflexaceae</taxon>
        <taxon>Kouleothrix</taxon>
    </lineage>
</organism>
<evidence type="ECO:0000313" key="2">
    <source>
        <dbReference type="EMBL" id="KPV49184.1"/>
    </source>
</evidence>
<sequence>SYDLPAAITWADQIAAALPGAELGALGQAIRTTKYRWERGFASALLEGPLVCGVGACGVCGVELRKGVRMLCSDGPVFDMRELP</sequence>
<dbReference type="InterPro" id="IPR036010">
    <property type="entry name" value="2Fe-2S_ferredoxin-like_sf"/>
</dbReference>
<name>A0A0P9EY80_9CHLR</name>
<dbReference type="PROSITE" id="PS00197">
    <property type="entry name" value="2FE2S_FER_1"/>
    <property type="match status" value="1"/>
</dbReference>
<accession>A0A0P9EY80</accession>
<dbReference type="EMBL" id="LJCR01002139">
    <property type="protein sequence ID" value="KPV49184.1"/>
    <property type="molecule type" value="Genomic_DNA"/>
</dbReference>
<reference evidence="2 3" key="1">
    <citation type="submission" date="2015-09" db="EMBL/GenBank/DDBJ databases">
        <title>Draft genome sequence of Kouleothrix aurantiaca JCM 19913.</title>
        <authorList>
            <person name="Hemp J."/>
        </authorList>
    </citation>
    <scope>NUCLEOTIDE SEQUENCE [LARGE SCALE GENOMIC DNA]</scope>
    <source>
        <strain evidence="2 3">COM-B</strain>
    </source>
</reference>